<reference evidence="2 3" key="1">
    <citation type="journal article" date="2023" name="PLoS ONE">
        <title>Complete genome assembly of Hawai'i environmental nontuberculous mycobacteria reveals unexpected co-isolation with methylobacteria.</title>
        <authorList>
            <person name="Hendrix J."/>
            <person name="Epperson L.E."/>
            <person name="Tong E.I."/>
            <person name="Chan Y.L."/>
            <person name="Hasan N.A."/>
            <person name="Dawrs S.N."/>
            <person name="Norton G.J."/>
            <person name="Virdi R."/>
            <person name="Crooks J.L."/>
            <person name="Chan E.D."/>
            <person name="Honda J.R."/>
            <person name="Strong M."/>
        </authorList>
    </citation>
    <scope>NUCLEOTIDE SEQUENCE [LARGE SCALE GENOMIC DNA]</scope>
    <source>
        <strain evidence="2 3">NJH_HI04-1</strain>
    </source>
</reference>
<sequence length="355" mass="38179">MNRILLISDNPCRSRGLAQDLARDLAGGIDCEIHDLYGDEATAGSADALVTDVDDFSAEAVARVRRLVGRARRGTPLVVLMNQDSARARLFGVALGASRTLCAPFDVARLRDAVGAVADEAGPVPFGAVRSSDAARGFYSSLFVDERPITEAPVDTGTDFVGRAVRETGIRDWVRAVQRFDDATHQHCLLVTGLAAAFARSLGLGDLESHRLTKAALLHDVGKIHVPSAILNKPGRLDANEMAIVRRHPDEGYRMLAGQGFGPEMLAVVRSHHEMLDGSGYPDRLKADDIPDLVRLITVCDIYAALIERRSYKPPMAGEAAFAILEGMSGRLDPAVVTAFRPVAAAFTPRFPCDA</sequence>
<gene>
    <name evidence="2" type="ORF">PUR29_12005</name>
</gene>
<evidence type="ECO:0000313" key="3">
    <source>
        <dbReference type="Proteomes" id="UP001407347"/>
    </source>
</evidence>
<dbReference type="PROSITE" id="PS51832">
    <property type="entry name" value="HD_GYP"/>
    <property type="match status" value="1"/>
</dbReference>
<feature type="domain" description="HD-GYP" evidence="1">
    <location>
        <begin position="162"/>
        <end position="355"/>
    </location>
</feature>
<name>A0ABU9ZS68_9HYPH</name>
<comment type="caution">
    <text evidence="2">The sequence shown here is derived from an EMBL/GenBank/DDBJ whole genome shotgun (WGS) entry which is preliminary data.</text>
</comment>
<dbReference type="Gene3D" id="3.40.50.2300">
    <property type="match status" value="1"/>
</dbReference>
<dbReference type="PANTHER" id="PTHR43155">
    <property type="entry name" value="CYCLIC DI-GMP PHOSPHODIESTERASE PA4108-RELATED"/>
    <property type="match status" value="1"/>
</dbReference>
<dbReference type="CDD" id="cd00077">
    <property type="entry name" value="HDc"/>
    <property type="match status" value="1"/>
</dbReference>
<dbReference type="InterPro" id="IPR003607">
    <property type="entry name" value="HD/PDEase_dom"/>
</dbReference>
<dbReference type="InterPro" id="IPR011006">
    <property type="entry name" value="CheY-like_superfamily"/>
</dbReference>
<protein>
    <submittedName>
        <fullName evidence="2">HD domain-containing protein</fullName>
    </submittedName>
</protein>
<keyword evidence="3" id="KW-1185">Reference proteome</keyword>
<dbReference type="Gene3D" id="1.10.3210.10">
    <property type="entry name" value="Hypothetical protein af1432"/>
    <property type="match status" value="1"/>
</dbReference>
<proteinExistence type="predicted"/>
<dbReference type="SUPFAM" id="SSF52172">
    <property type="entry name" value="CheY-like"/>
    <property type="match status" value="1"/>
</dbReference>
<dbReference type="EMBL" id="JAQYXP010000002">
    <property type="protein sequence ID" value="MEN3234323.1"/>
    <property type="molecule type" value="Genomic_DNA"/>
</dbReference>
<organism evidence="2 3">
    <name type="scientific">Methylobacterium ajmalii</name>
    <dbReference type="NCBI Taxonomy" id="2738439"/>
    <lineage>
        <taxon>Bacteria</taxon>
        <taxon>Pseudomonadati</taxon>
        <taxon>Pseudomonadota</taxon>
        <taxon>Alphaproteobacteria</taxon>
        <taxon>Hyphomicrobiales</taxon>
        <taxon>Methylobacteriaceae</taxon>
        <taxon>Methylobacterium</taxon>
    </lineage>
</organism>
<dbReference type="SUPFAM" id="SSF109604">
    <property type="entry name" value="HD-domain/PDEase-like"/>
    <property type="match status" value="1"/>
</dbReference>
<evidence type="ECO:0000313" key="2">
    <source>
        <dbReference type="EMBL" id="MEN3234323.1"/>
    </source>
</evidence>
<dbReference type="Pfam" id="PF13487">
    <property type="entry name" value="HD_5"/>
    <property type="match status" value="1"/>
</dbReference>
<dbReference type="InterPro" id="IPR006675">
    <property type="entry name" value="HDIG_dom"/>
</dbReference>
<evidence type="ECO:0000259" key="1">
    <source>
        <dbReference type="PROSITE" id="PS51832"/>
    </source>
</evidence>
<dbReference type="RefSeq" id="WP_346012976.1">
    <property type="nucleotide sequence ID" value="NZ_JAQYXP010000002.1"/>
</dbReference>
<dbReference type="Proteomes" id="UP001407347">
    <property type="component" value="Unassembled WGS sequence"/>
</dbReference>
<accession>A0ABU9ZS68</accession>
<dbReference type="InterPro" id="IPR037522">
    <property type="entry name" value="HD_GYP_dom"/>
</dbReference>
<dbReference type="PANTHER" id="PTHR43155:SF2">
    <property type="entry name" value="CYCLIC DI-GMP PHOSPHODIESTERASE PA4108"/>
    <property type="match status" value="1"/>
</dbReference>
<dbReference type="NCBIfam" id="TIGR00277">
    <property type="entry name" value="HDIG"/>
    <property type="match status" value="1"/>
</dbReference>
<dbReference type="SMART" id="SM00471">
    <property type="entry name" value="HDc"/>
    <property type="match status" value="1"/>
</dbReference>